<sequence length="101" mass="11075">MSKLRLGRKLQEVHHLKHLGNFTSDQLHPHADRPSSPSPSLPAQGPSPSATPSRQPHCLEAGNKNSQIHLAPTNTTSNDTLYNKLFGKLLLSACRFFLGLN</sequence>
<dbReference type="EMBL" id="VSRR010055514">
    <property type="protein sequence ID" value="MPC80952.1"/>
    <property type="molecule type" value="Genomic_DNA"/>
</dbReference>
<reference evidence="2 3" key="1">
    <citation type="submission" date="2019-05" db="EMBL/GenBank/DDBJ databases">
        <title>Another draft genome of Portunus trituberculatus and its Hox gene families provides insights of decapod evolution.</title>
        <authorList>
            <person name="Jeong J.-H."/>
            <person name="Song I."/>
            <person name="Kim S."/>
            <person name="Choi T."/>
            <person name="Kim D."/>
            <person name="Ryu S."/>
            <person name="Kim W."/>
        </authorList>
    </citation>
    <scope>NUCLEOTIDE SEQUENCE [LARGE SCALE GENOMIC DNA]</scope>
    <source>
        <tissue evidence="2">Muscle</tissue>
    </source>
</reference>
<evidence type="ECO:0000313" key="2">
    <source>
        <dbReference type="EMBL" id="MPC80952.1"/>
    </source>
</evidence>
<feature type="compositionally biased region" description="Polar residues" evidence="1">
    <location>
        <begin position="63"/>
        <end position="77"/>
    </location>
</feature>
<organism evidence="2 3">
    <name type="scientific">Portunus trituberculatus</name>
    <name type="common">Swimming crab</name>
    <name type="synonym">Neptunus trituberculatus</name>
    <dbReference type="NCBI Taxonomy" id="210409"/>
    <lineage>
        <taxon>Eukaryota</taxon>
        <taxon>Metazoa</taxon>
        <taxon>Ecdysozoa</taxon>
        <taxon>Arthropoda</taxon>
        <taxon>Crustacea</taxon>
        <taxon>Multicrustacea</taxon>
        <taxon>Malacostraca</taxon>
        <taxon>Eumalacostraca</taxon>
        <taxon>Eucarida</taxon>
        <taxon>Decapoda</taxon>
        <taxon>Pleocyemata</taxon>
        <taxon>Brachyura</taxon>
        <taxon>Eubrachyura</taxon>
        <taxon>Portunoidea</taxon>
        <taxon>Portunidae</taxon>
        <taxon>Portuninae</taxon>
        <taxon>Portunus</taxon>
    </lineage>
</organism>
<evidence type="ECO:0000313" key="3">
    <source>
        <dbReference type="Proteomes" id="UP000324222"/>
    </source>
</evidence>
<gene>
    <name evidence="2" type="ORF">E2C01_075550</name>
</gene>
<comment type="caution">
    <text evidence="2">The sequence shown here is derived from an EMBL/GenBank/DDBJ whole genome shotgun (WGS) entry which is preliminary data.</text>
</comment>
<keyword evidence="3" id="KW-1185">Reference proteome</keyword>
<dbReference type="AlphaFoldDB" id="A0A5B7IAZ3"/>
<feature type="region of interest" description="Disordered" evidence="1">
    <location>
        <begin position="19"/>
        <end position="77"/>
    </location>
</feature>
<evidence type="ECO:0000256" key="1">
    <source>
        <dbReference type="SAM" id="MobiDB-lite"/>
    </source>
</evidence>
<proteinExistence type="predicted"/>
<name>A0A5B7IAZ3_PORTR</name>
<dbReference type="Proteomes" id="UP000324222">
    <property type="component" value="Unassembled WGS sequence"/>
</dbReference>
<protein>
    <submittedName>
        <fullName evidence="2">Uncharacterized protein</fullName>
    </submittedName>
</protein>
<accession>A0A5B7IAZ3</accession>